<dbReference type="Proteomes" id="UP001595791">
    <property type="component" value="Unassembled WGS sequence"/>
</dbReference>
<protein>
    <submittedName>
        <fullName evidence="2">Uncharacterized protein</fullName>
    </submittedName>
</protein>
<keyword evidence="3" id="KW-1185">Reference proteome</keyword>
<evidence type="ECO:0000256" key="1">
    <source>
        <dbReference type="SAM" id="SignalP"/>
    </source>
</evidence>
<comment type="caution">
    <text evidence="2">The sequence shown here is derived from an EMBL/GenBank/DDBJ whole genome shotgun (WGS) entry which is preliminary data.</text>
</comment>
<evidence type="ECO:0000313" key="2">
    <source>
        <dbReference type="EMBL" id="MFC4161387.1"/>
    </source>
</evidence>
<sequence length="244" mass="26320">MTISRHLGFSTLLISAVLAQAAPQETTVPLPPPPPPTIPPPPAVLPEIPPVPAGDHYLVKGAIRGYPHRVLTLAEANGGKTECFIHAGSYVCAMAGLQGRTMTPLDFKLTVEPPLKYSPTTLTFDCGPQNRCASGSMITGPTLRATGRASRFIHTAWMMLECAERLLPELRPFALTHDDIQNGTVMMGRSYPNGWSVGVAGPNNWPVETAGPAPGHVYLSLPDTPGWILLGEIQTINREYCHDW</sequence>
<accession>A0ABV8MSZ5</accession>
<feature type="chain" id="PRO_5046910108" evidence="1">
    <location>
        <begin position="22"/>
        <end position="244"/>
    </location>
</feature>
<gene>
    <name evidence="2" type="ORF">ACFOW7_18790</name>
</gene>
<dbReference type="RefSeq" id="WP_378167270.1">
    <property type="nucleotide sequence ID" value="NZ_JBHSBU010000001.1"/>
</dbReference>
<organism evidence="2 3">
    <name type="scientific">Chitinimonas lacunae</name>
    <dbReference type="NCBI Taxonomy" id="1963018"/>
    <lineage>
        <taxon>Bacteria</taxon>
        <taxon>Pseudomonadati</taxon>
        <taxon>Pseudomonadota</taxon>
        <taxon>Betaproteobacteria</taxon>
        <taxon>Neisseriales</taxon>
        <taxon>Chitinibacteraceae</taxon>
        <taxon>Chitinimonas</taxon>
    </lineage>
</organism>
<proteinExistence type="predicted"/>
<keyword evidence="1" id="KW-0732">Signal</keyword>
<reference evidence="3" key="1">
    <citation type="journal article" date="2019" name="Int. J. Syst. Evol. Microbiol.">
        <title>The Global Catalogue of Microorganisms (GCM) 10K type strain sequencing project: providing services to taxonomists for standard genome sequencing and annotation.</title>
        <authorList>
            <consortium name="The Broad Institute Genomics Platform"/>
            <consortium name="The Broad Institute Genome Sequencing Center for Infectious Disease"/>
            <person name="Wu L."/>
            <person name="Ma J."/>
        </authorList>
    </citation>
    <scope>NUCLEOTIDE SEQUENCE [LARGE SCALE GENOMIC DNA]</scope>
    <source>
        <strain evidence="3">LMG 29894</strain>
    </source>
</reference>
<dbReference type="EMBL" id="JBHSBU010000001">
    <property type="protein sequence ID" value="MFC4161387.1"/>
    <property type="molecule type" value="Genomic_DNA"/>
</dbReference>
<evidence type="ECO:0000313" key="3">
    <source>
        <dbReference type="Proteomes" id="UP001595791"/>
    </source>
</evidence>
<feature type="signal peptide" evidence="1">
    <location>
        <begin position="1"/>
        <end position="21"/>
    </location>
</feature>
<name>A0ABV8MSZ5_9NEIS</name>